<protein>
    <submittedName>
        <fullName evidence="3">Uncharacterized protein</fullName>
    </submittedName>
</protein>
<evidence type="ECO:0000313" key="3">
    <source>
        <dbReference type="EMBL" id="KAH7280657.1"/>
    </source>
</evidence>
<keyword evidence="4" id="KW-1185">Reference proteome</keyword>
<reference evidence="3" key="1">
    <citation type="submission" date="2021-08" db="EMBL/GenBank/DDBJ databases">
        <title>WGS assembly of Ceratopteris richardii.</title>
        <authorList>
            <person name="Marchant D.B."/>
            <person name="Chen G."/>
            <person name="Jenkins J."/>
            <person name="Shu S."/>
            <person name="Leebens-Mack J."/>
            <person name="Grimwood J."/>
            <person name="Schmutz J."/>
            <person name="Soltis P."/>
            <person name="Soltis D."/>
            <person name="Chen Z.-H."/>
        </authorList>
    </citation>
    <scope>NUCLEOTIDE SEQUENCE</scope>
    <source>
        <strain evidence="3">Whitten #5841</strain>
        <tissue evidence="3">Leaf</tissue>
    </source>
</reference>
<feature type="region of interest" description="Disordered" evidence="1">
    <location>
        <begin position="161"/>
        <end position="209"/>
    </location>
</feature>
<keyword evidence="2" id="KW-0472">Membrane</keyword>
<feature type="transmembrane region" description="Helical" evidence="2">
    <location>
        <begin position="265"/>
        <end position="287"/>
    </location>
</feature>
<keyword evidence="2" id="KW-0812">Transmembrane</keyword>
<dbReference type="Proteomes" id="UP000825935">
    <property type="component" value="Chromosome 36"/>
</dbReference>
<dbReference type="EMBL" id="CM035441">
    <property type="protein sequence ID" value="KAH7280657.1"/>
    <property type="molecule type" value="Genomic_DNA"/>
</dbReference>
<gene>
    <name evidence="3" type="ORF">KP509_36G007600</name>
</gene>
<organism evidence="3 4">
    <name type="scientific">Ceratopteris richardii</name>
    <name type="common">Triangle waterfern</name>
    <dbReference type="NCBI Taxonomy" id="49495"/>
    <lineage>
        <taxon>Eukaryota</taxon>
        <taxon>Viridiplantae</taxon>
        <taxon>Streptophyta</taxon>
        <taxon>Embryophyta</taxon>
        <taxon>Tracheophyta</taxon>
        <taxon>Polypodiopsida</taxon>
        <taxon>Polypodiidae</taxon>
        <taxon>Polypodiales</taxon>
        <taxon>Pteridineae</taxon>
        <taxon>Pteridaceae</taxon>
        <taxon>Parkerioideae</taxon>
        <taxon>Ceratopteris</taxon>
    </lineage>
</organism>
<evidence type="ECO:0000256" key="1">
    <source>
        <dbReference type="SAM" id="MobiDB-lite"/>
    </source>
</evidence>
<feature type="compositionally biased region" description="Polar residues" evidence="1">
    <location>
        <begin position="184"/>
        <end position="197"/>
    </location>
</feature>
<evidence type="ECO:0000256" key="2">
    <source>
        <dbReference type="SAM" id="Phobius"/>
    </source>
</evidence>
<dbReference type="AlphaFoldDB" id="A0A8T2Q988"/>
<name>A0A8T2Q988_CERRI</name>
<sequence>MMTERLVITRGSARKGFEEKKDRFNQQYSMGRDGVLLNVLECAHSCITTYLLSGQGEKQRKLWDGGGGRSYPSSSMGTLFVVLVVIAVLSTLASLLARCCNGRHRGGTLDYDFEGWVEKKCAICIDGSVSVAPSIAAHASSYAFPSASLLTQNQPSFLTAQANSSATPYQPHPNGQQHAAPMSTPISVPSAPQQQPSIHPPQGSIGFETPHVRLETGNAQIAAAPISVHNPAVSSIGANSPGVVAGSSGGGVAIRKKKKRKSGRTAQGAATVVTAAGGGVCCSNYILHL</sequence>
<dbReference type="OrthoDB" id="1928111at2759"/>
<evidence type="ECO:0000313" key="4">
    <source>
        <dbReference type="Proteomes" id="UP000825935"/>
    </source>
</evidence>
<accession>A0A8T2Q988</accession>
<feature type="compositionally biased region" description="Polar residues" evidence="1">
    <location>
        <begin position="161"/>
        <end position="177"/>
    </location>
</feature>
<dbReference type="PANTHER" id="PTHR33429">
    <property type="entry name" value="OS02G0708000 PROTEIN-RELATED"/>
    <property type="match status" value="1"/>
</dbReference>
<proteinExistence type="predicted"/>
<feature type="transmembrane region" description="Helical" evidence="2">
    <location>
        <begin position="76"/>
        <end position="97"/>
    </location>
</feature>
<keyword evidence="2" id="KW-1133">Transmembrane helix</keyword>
<comment type="caution">
    <text evidence="3">The sequence shown here is derived from an EMBL/GenBank/DDBJ whole genome shotgun (WGS) entry which is preliminary data.</text>
</comment>